<dbReference type="GO" id="GO:0005886">
    <property type="term" value="C:plasma membrane"/>
    <property type="evidence" value="ECO:0007669"/>
    <property type="project" value="UniProtKB-SubCell"/>
</dbReference>
<evidence type="ECO:0000256" key="4">
    <source>
        <dbReference type="ARBA" id="ARBA00022989"/>
    </source>
</evidence>
<gene>
    <name evidence="7" type="ORF">YBN1229_v1_0660</name>
</gene>
<reference evidence="8" key="1">
    <citation type="submission" date="2015-02" db="EMBL/GenBank/DDBJ databases">
        <authorList>
            <person name="Chooi Y.-H."/>
        </authorList>
    </citation>
    <scope>NUCLEOTIDE SEQUENCE [LARGE SCALE GENOMIC DNA]</scope>
    <source>
        <strain evidence="8">strain Y</strain>
    </source>
</reference>
<feature type="transmembrane region" description="Helical" evidence="6">
    <location>
        <begin position="85"/>
        <end position="109"/>
    </location>
</feature>
<evidence type="ECO:0008006" key="9">
    <source>
        <dbReference type="Google" id="ProtNLM"/>
    </source>
</evidence>
<evidence type="ECO:0000313" key="7">
    <source>
        <dbReference type="EMBL" id="CPR16120.1"/>
    </source>
</evidence>
<feature type="transmembrane region" description="Helical" evidence="6">
    <location>
        <begin position="190"/>
        <end position="215"/>
    </location>
</feature>
<feature type="transmembrane region" description="Helical" evidence="6">
    <location>
        <begin position="21"/>
        <end position="42"/>
    </location>
</feature>
<dbReference type="EMBL" id="LN829119">
    <property type="protein sequence ID" value="CPR16120.1"/>
    <property type="molecule type" value="Genomic_DNA"/>
</dbReference>
<evidence type="ECO:0000256" key="5">
    <source>
        <dbReference type="ARBA" id="ARBA00023136"/>
    </source>
</evidence>
<sequence length="238" mass="25397">MRSGNITNSIPRPASTNESGPIMATTLLFVAAAVTAFSMLHFSAPHAGPISHHMLLHILVMNAVAPLIAWRLRVPRIRTPHSGKVLVAATSVQIIAIWVAHIPIVLTATLDSAELHTVSLTVLFAAAIWFWHTVLSARGSRRWQPIVALLITGKLFCLLGILLIFAPRPLYNCPGATICGLASTLQDQQLAGLLMTAACPLTYVAAGVIISAVWLHELSASPQLTSHCNSESASSRSP</sequence>
<dbReference type="KEGG" id="fiy:BN1229_v1_0660"/>
<evidence type="ECO:0000256" key="6">
    <source>
        <dbReference type="SAM" id="Phobius"/>
    </source>
</evidence>
<organism evidence="7 8">
    <name type="scientific">Candidatus Filomicrobium marinum</name>
    <dbReference type="NCBI Taxonomy" id="1608628"/>
    <lineage>
        <taxon>Bacteria</taxon>
        <taxon>Pseudomonadati</taxon>
        <taxon>Pseudomonadota</taxon>
        <taxon>Alphaproteobacteria</taxon>
        <taxon>Hyphomicrobiales</taxon>
        <taxon>Hyphomicrobiaceae</taxon>
        <taxon>Filomicrobium</taxon>
    </lineage>
</organism>
<keyword evidence="5 6" id="KW-0472">Membrane</keyword>
<evidence type="ECO:0000256" key="2">
    <source>
        <dbReference type="ARBA" id="ARBA00022475"/>
    </source>
</evidence>
<dbReference type="InterPro" id="IPR019108">
    <property type="entry name" value="Caa3_assmbl_CtaG-rel"/>
</dbReference>
<dbReference type="OrthoDB" id="259025at2"/>
<feature type="transmembrane region" description="Helical" evidence="6">
    <location>
        <begin position="54"/>
        <end position="73"/>
    </location>
</feature>
<proteinExistence type="predicted"/>
<protein>
    <recommendedName>
        <fullName evidence="9">Cytochrome c oxidase assembly protein</fullName>
    </recommendedName>
</protein>
<dbReference type="AlphaFoldDB" id="A0A0D6JBF1"/>
<feature type="transmembrane region" description="Helical" evidence="6">
    <location>
        <begin position="146"/>
        <end position="166"/>
    </location>
</feature>
<dbReference type="KEGG" id="fil:BN1229_v1_0656"/>
<evidence type="ECO:0000256" key="3">
    <source>
        <dbReference type="ARBA" id="ARBA00022692"/>
    </source>
</evidence>
<evidence type="ECO:0000256" key="1">
    <source>
        <dbReference type="ARBA" id="ARBA00004651"/>
    </source>
</evidence>
<dbReference type="Pfam" id="PF09678">
    <property type="entry name" value="Caa3_CtaG"/>
    <property type="match status" value="1"/>
</dbReference>
<keyword evidence="3 6" id="KW-0812">Transmembrane</keyword>
<dbReference type="RefSeq" id="WP_052743650.1">
    <property type="nucleotide sequence ID" value="NZ_LN829118.1"/>
</dbReference>
<evidence type="ECO:0000313" key="8">
    <source>
        <dbReference type="Proteomes" id="UP000033187"/>
    </source>
</evidence>
<keyword evidence="8" id="KW-1185">Reference proteome</keyword>
<comment type="subcellular location">
    <subcellularLocation>
        <location evidence="1">Cell membrane</location>
        <topology evidence="1">Multi-pass membrane protein</topology>
    </subcellularLocation>
</comment>
<keyword evidence="2" id="KW-1003">Cell membrane</keyword>
<name>A0A0D6JBF1_9HYPH</name>
<keyword evidence="4 6" id="KW-1133">Transmembrane helix</keyword>
<dbReference type="Proteomes" id="UP000033187">
    <property type="component" value="Chromosome 1"/>
</dbReference>
<feature type="transmembrane region" description="Helical" evidence="6">
    <location>
        <begin position="115"/>
        <end position="134"/>
    </location>
</feature>
<accession>A0A0D6JBF1</accession>